<name>A0A6M3L2S0_9ZZZZ</name>
<dbReference type="EMBL" id="MT142757">
    <property type="protein sequence ID" value="QJA88152.1"/>
    <property type="molecule type" value="Genomic_DNA"/>
</dbReference>
<protein>
    <submittedName>
        <fullName evidence="1">Uncharacterized protein</fullName>
    </submittedName>
</protein>
<dbReference type="AlphaFoldDB" id="A0A6M3L2S0"/>
<organism evidence="1">
    <name type="scientific">viral metagenome</name>
    <dbReference type="NCBI Taxonomy" id="1070528"/>
    <lineage>
        <taxon>unclassified sequences</taxon>
        <taxon>metagenomes</taxon>
        <taxon>organismal metagenomes</taxon>
    </lineage>
</organism>
<sequence length="100" mass="11459">MVSTNRQRASRKLRQQLRLTTQSHKAVFVRWVDPSSYSPWHAIADCEKREPMGQWSVGWLVVDNPDRVTIALTLADDRDCVSDIIVLPRGCVQEIVEVKV</sequence>
<accession>A0A6M3L2S0</accession>
<proteinExistence type="predicted"/>
<gene>
    <name evidence="1" type="ORF">MM415B02822_0014</name>
</gene>
<evidence type="ECO:0000313" key="1">
    <source>
        <dbReference type="EMBL" id="QJA88152.1"/>
    </source>
</evidence>
<reference evidence="1" key="1">
    <citation type="submission" date="2020-03" db="EMBL/GenBank/DDBJ databases">
        <title>The deep terrestrial virosphere.</title>
        <authorList>
            <person name="Holmfeldt K."/>
            <person name="Nilsson E."/>
            <person name="Simone D."/>
            <person name="Lopez-Fernandez M."/>
            <person name="Wu X."/>
            <person name="de Brujin I."/>
            <person name="Lundin D."/>
            <person name="Andersson A."/>
            <person name="Bertilsson S."/>
            <person name="Dopson M."/>
        </authorList>
    </citation>
    <scope>NUCLEOTIDE SEQUENCE</scope>
    <source>
        <strain evidence="1">MM415B02822</strain>
    </source>
</reference>